<dbReference type="AlphaFoldDB" id="A0A2U2X0Q5"/>
<dbReference type="Proteomes" id="UP000245370">
    <property type="component" value="Unassembled WGS sequence"/>
</dbReference>
<name>A0A2U2X0Q5_9FLAO</name>
<comment type="caution">
    <text evidence="2">The sequence shown here is derived from an EMBL/GenBank/DDBJ whole genome shotgun (WGS) entry which is preliminary data.</text>
</comment>
<proteinExistence type="predicted"/>
<sequence>MVWLKKVIFFILSAVLIALSSCESNPSKSELEEEKVITKDELISSFFSQIQNWSSKNMTTIDSLGFKISALDSTLTFLPSTNEYEPGGFLFTAKNKSAFKDFEENTFLSEQEAISKSNYKIWRKKIKNLQILDLSIEPHPVLGWLFVIRKRGQE</sequence>
<dbReference type="EMBL" id="QFRJ01000018">
    <property type="protein sequence ID" value="PWH81367.1"/>
    <property type="molecule type" value="Genomic_DNA"/>
</dbReference>
<reference evidence="2 3" key="2">
    <citation type="submission" date="2018-05" db="EMBL/GenBank/DDBJ databases">
        <authorList>
            <person name="Lanie J.A."/>
            <person name="Ng W.-L."/>
            <person name="Kazmierczak K.M."/>
            <person name="Andrzejewski T.M."/>
            <person name="Davidsen T.M."/>
            <person name="Wayne K.J."/>
            <person name="Tettelin H."/>
            <person name="Glass J.I."/>
            <person name="Rusch D."/>
            <person name="Podicherti R."/>
            <person name="Tsui H.-C.T."/>
            <person name="Winkler M.E."/>
        </authorList>
    </citation>
    <scope>NUCLEOTIDE SEQUENCE [LARGE SCALE GENOMIC DNA]</scope>
    <source>
        <strain evidence="2 3">C305</strain>
    </source>
</reference>
<evidence type="ECO:0000256" key="1">
    <source>
        <dbReference type="SAM" id="SignalP"/>
    </source>
</evidence>
<dbReference type="OrthoDB" id="1467461at2"/>
<accession>A0A2U2X0Q5</accession>
<feature type="signal peptide" evidence="1">
    <location>
        <begin position="1"/>
        <end position="20"/>
    </location>
</feature>
<reference evidence="2 3" key="1">
    <citation type="submission" date="2018-05" db="EMBL/GenBank/DDBJ databases">
        <title>Brumimicrobium oceani sp. nov., isolated from coastal sediment.</title>
        <authorList>
            <person name="Kou Y."/>
        </authorList>
    </citation>
    <scope>NUCLEOTIDE SEQUENCE [LARGE SCALE GENOMIC DNA]</scope>
    <source>
        <strain evidence="2 3">C305</strain>
    </source>
</reference>
<dbReference type="RefSeq" id="WP_109360673.1">
    <property type="nucleotide sequence ID" value="NZ_QFRJ01000018.1"/>
</dbReference>
<evidence type="ECO:0008006" key="4">
    <source>
        <dbReference type="Google" id="ProtNLM"/>
    </source>
</evidence>
<keyword evidence="3" id="KW-1185">Reference proteome</keyword>
<evidence type="ECO:0000313" key="3">
    <source>
        <dbReference type="Proteomes" id="UP000245370"/>
    </source>
</evidence>
<evidence type="ECO:0000313" key="2">
    <source>
        <dbReference type="EMBL" id="PWH81367.1"/>
    </source>
</evidence>
<keyword evidence="1" id="KW-0732">Signal</keyword>
<protein>
    <recommendedName>
        <fullName evidence="4">Lipoprotein</fullName>
    </recommendedName>
</protein>
<dbReference type="PROSITE" id="PS51257">
    <property type="entry name" value="PROKAR_LIPOPROTEIN"/>
    <property type="match status" value="1"/>
</dbReference>
<feature type="chain" id="PRO_5015551004" description="Lipoprotein" evidence="1">
    <location>
        <begin position="21"/>
        <end position="154"/>
    </location>
</feature>
<gene>
    <name evidence="2" type="ORF">DIT68_15175</name>
</gene>
<organism evidence="2 3">
    <name type="scientific">Brumimicrobium oceani</name>
    <dbReference type="NCBI Taxonomy" id="2100725"/>
    <lineage>
        <taxon>Bacteria</taxon>
        <taxon>Pseudomonadati</taxon>
        <taxon>Bacteroidota</taxon>
        <taxon>Flavobacteriia</taxon>
        <taxon>Flavobacteriales</taxon>
        <taxon>Crocinitomicaceae</taxon>
        <taxon>Brumimicrobium</taxon>
    </lineage>
</organism>